<organism evidence="1 2">
    <name type="scientific">Pseudomonas putida</name>
    <name type="common">Arthrobacter siderocapsulatus</name>
    <dbReference type="NCBI Taxonomy" id="303"/>
    <lineage>
        <taxon>Bacteria</taxon>
        <taxon>Pseudomonadati</taxon>
        <taxon>Pseudomonadota</taxon>
        <taxon>Gammaproteobacteria</taxon>
        <taxon>Pseudomonadales</taxon>
        <taxon>Pseudomonadaceae</taxon>
        <taxon>Pseudomonas</taxon>
    </lineage>
</organism>
<sequence length="270" mass="29449">MTHENAIATIEGVVTSFVQVKGYGFINGDDGERYFVHGSDVLGDQGLVTGQRVTFVPTPSPKGSKAKQVVPGLGPTPIYLEPDNFIWSKGGAPRGMEVVLITGTGWGKSNDPNEAREILASQAREWGANAVLNVTMDKWTESDTCSNYRFTMHRYNGEFAVVKVVSSSSDPAVIAQAQHEMQALTDWWNSRDTGDTPADNPWNQPVGETRLVEPAKVKLVLGLVASWTWTFLRIFGLSIRYLGRQAFAFVRERLASGKGGGKDKTDAPGE</sequence>
<gene>
    <name evidence="1" type="ORF">B7H17_06735</name>
</gene>
<proteinExistence type="predicted"/>
<dbReference type="OrthoDB" id="7061041at2"/>
<name>A0A1X0Z5F2_PSEPU</name>
<dbReference type="Proteomes" id="UP000193675">
    <property type="component" value="Unassembled WGS sequence"/>
</dbReference>
<accession>A0A1X0Z5F2</accession>
<reference evidence="1 2" key="1">
    <citation type="submission" date="2017-04" db="EMBL/GenBank/DDBJ databases">
        <title>Presence of VIM-2 positive Pseudomonas species in chickens and their surrounding environment.</title>
        <authorList>
            <person name="Zhang R."/>
        </authorList>
    </citation>
    <scope>NUCLEOTIDE SEQUENCE [LARGE SCALE GENOMIC DNA]</scope>
    <source>
        <strain evidence="1 2">DZ-C18</strain>
    </source>
</reference>
<evidence type="ECO:0000313" key="1">
    <source>
        <dbReference type="EMBL" id="ORL66024.1"/>
    </source>
</evidence>
<dbReference type="SUPFAM" id="SSF50249">
    <property type="entry name" value="Nucleic acid-binding proteins"/>
    <property type="match status" value="1"/>
</dbReference>
<evidence type="ECO:0000313" key="2">
    <source>
        <dbReference type="Proteomes" id="UP000193675"/>
    </source>
</evidence>
<protein>
    <submittedName>
        <fullName evidence="1">Cold-shock protein</fullName>
    </submittedName>
</protein>
<dbReference type="Gene3D" id="2.40.50.140">
    <property type="entry name" value="Nucleic acid-binding proteins"/>
    <property type="match status" value="1"/>
</dbReference>
<dbReference type="GO" id="GO:0005829">
    <property type="term" value="C:cytosol"/>
    <property type="evidence" value="ECO:0007669"/>
    <property type="project" value="UniProtKB-ARBA"/>
</dbReference>
<dbReference type="SMART" id="SM00357">
    <property type="entry name" value="CSP"/>
    <property type="match status" value="1"/>
</dbReference>
<comment type="caution">
    <text evidence="1">The sequence shown here is derived from an EMBL/GenBank/DDBJ whole genome shotgun (WGS) entry which is preliminary data.</text>
</comment>
<dbReference type="PROSITE" id="PS51857">
    <property type="entry name" value="CSD_2"/>
    <property type="match status" value="1"/>
</dbReference>
<dbReference type="AlphaFoldDB" id="A0A1X0Z5F2"/>
<dbReference type="GO" id="GO:0003676">
    <property type="term" value="F:nucleic acid binding"/>
    <property type="evidence" value="ECO:0007669"/>
    <property type="project" value="InterPro"/>
</dbReference>
<dbReference type="InterPro" id="IPR011129">
    <property type="entry name" value="CSD"/>
</dbReference>
<dbReference type="EMBL" id="NBWC01000008">
    <property type="protein sequence ID" value="ORL66024.1"/>
    <property type="molecule type" value="Genomic_DNA"/>
</dbReference>
<dbReference type="Pfam" id="PF00313">
    <property type="entry name" value="CSD"/>
    <property type="match status" value="1"/>
</dbReference>
<dbReference type="InterPro" id="IPR002059">
    <property type="entry name" value="CSP_DNA-bd"/>
</dbReference>
<dbReference type="RefSeq" id="WP_084852241.1">
    <property type="nucleotide sequence ID" value="NZ_CP143525.1"/>
</dbReference>
<dbReference type="InterPro" id="IPR012340">
    <property type="entry name" value="NA-bd_OB-fold"/>
</dbReference>